<keyword evidence="3" id="KW-1185">Reference proteome</keyword>
<gene>
    <name evidence="2" type="ORF">EL26_22315</name>
</gene>
<dbReference type="STRING" id="1157490.EL26_22315"/>
<protein>
    <recommendedName>
        <fullName evidence="1">Helix-turn-helix domain-containing protein</fullName>
    </recommendedName>
</protein>
<evidence type="ECO:0000313" key="3">
    <source>
        <dbReference type="Proteomes" id="UP000027931"/>
    </source>
</evidence>
<feature type="domain" description="Helix-turn-helix" evidence="1">
    <location>
        <begin position="48"/>
        <end position="95"/>
    </location>
</feature>
<dbReference type="RefSeq" id="WP_038094029.1">
    <property type="nucleotide sequence ID" value="NZ_JMIR01000045.1"/>
</dbReference>
<name>A0A074LFZ6_9BACL</name>
<comment type="caution">
    <text evidence="2">The sequence shown here is derived from an EMBL/GenBank/DDBJ whole genome shotgun (WGS) entry which is preliminary data.</text>
</comment>
<organism evidence="2 3">
    <name type="scientific">Tumebacillus flagellatus</name>
    <dbReference type="NCBI Taxonomy" id="1157490"/>
    <lineage>
        <taxon>Bacteria</taxon>
        <taxon>Bacillati</taxon>
        <taxon>Bacillota</taxon>
        <taxon>Bacilli</taxon>
        <taxon>Bacillales</taxon>
        <taxon>Alicyclobacillaceae</taxon>
        <taxon>Tumebacillus</taxon>
    </lineage>
</organism>
<evidence type="ECO:0000313" key="2">
    <source>
        <dbReference type="EMBL" id="KEO81126.1"/>
    </source>
</evidence>
<dbReference type="eggNOG" id="ENOG5030KDC">
    <property type="taxonomic scope" value="Bacteria"/>
</dbReference>
<sequence>MKDASKLADGLFDRIEKAMQTASHTELTDLLNAATGFLNIMAQQDTITMKDVAKILGIGDRRAYELAHRDDFPAIWIGGSVRVNRMAFYNWMSQRQVVEFDEAA</sequence>
<reference evidence="2 3" key="1">
    <citation type="journal article" date="2013" name="Int. J. Syst. Evol. Microbiol.">
        <title>Tumebacillus flagellatus sp. nov., an alpha-amylase/pullulanase-producing bacterium isolated from cassava wastewater.</title>
        <authorList>
            <person name="Wang Q."/>
            <person name="Xie N."/>
            <person name="Qin Y."/>
            <person name="Shen N."/>
            <person name="Zhu J."/>
            <person name="Mi H."/>
            <person name="Huang R."/>
        </authorList>
    </citation>
    <scope>NUCLEOTIDE SEQUENCE [LARGE SCALE GENOMIC DNA]</scope>
    <source>
        <strain evidence="2 3">GST4</strain>
    </source>
</reference>
<dbReference type="Proteomes" id="UP000027931">
    <property type="component" value="Unassembled WGS sequence"/>
</dbReference>
<dbReference type="Pfam" id="PF12728">
    <property type="entry name" value="HTH_17"/>
    <property type="match status" value="1"/>
</dbReference>
<dbReference type="AlphaFoldDB" id="A0A074LFZ6"/>
<dbReference type="InterPro" id="IPR041657">
    <property type="entry name" value="HTH_17"/>
</dbReference>
<evidence type="ECO:0000259" key="1">
    <source>
        <dbReference type="Pfam" id="PF12728"/>
    </source>
</evidence>
<accession>A0A074LFZ6</accession>
<dbReference type="EMBL" id="JMIR01000045">
    <property type="protein sequence ID" value="KEO81126.1"/>
    <property type="molecule type" value="Genomic_DNA"/>
</dbReference>
<proteinExistence type="predicted"/>